<evidence type="ECO:0000313" key="7">
    <source>
        <dbReference type="EMBL" id="RFC65216.1"/>
    </source>
</evidence>
<gene>
    <name evidence="7" type="ORF">DYI37_05055</name>
</gene>
<dbReference type="GO" id="GO:0004497">
    <property type="term" value="F:monooxygenase activity"/>
    <property type="evidence" value="ECO:0007669"/>
    <property type="project" value="UniProtKB-KW"/>
</dbReference>
<evidence type="ECO:0000256" key="4">
    <source>
        <dbReference type="ARBA" id="ARBA00023002"/>
    </source>
</evidence>
<name>A0A371X7M8_9HYPH</name>
<dbReference type="PRINTS" id="PR00420">
    <property type="entry name" value="RNGMNOXGNASE"/>
</dbReference>
<dbReference type="AlphaFoldDB" id="A0A371X7M8"/>
<dbReference type="GO" id="GO:0071949">
    <property type="term" value="F:FAD binding"/>
    <property type="evidence" value="ECO:0007669"/>
    <property type="project" value="InterPro"/>
</dbReference>
<comment type="caution">
    <text evidence="7">The sequence shown here is derived from an EMBL/GenBank/DDBJ whole genome shotgun (WGS) entry which is preliminary data.</text>
</comment>
<reference evidence="7 8" key="1">
    <citation type="submission" date="2018-08" db="EMBL/GenBank/DDBJ databases">
        <title>Fulvimarina sp. 85, whole genome shotgun sequence.</title>
        <authorList>
            <person name="Tuo L."/>
        </authorList>
    </citation>
    <scope>NUCLEOTIDE SEQUENCE [LARGE SCALE GENOMIC DNA]</scope>
    <source>
        <strain evidence="7 8">85</strain>
    </source>
</reference>
<keyword evidence="5" id="KW-0503">Monooxygenase</keyword>
<dbReference type="PANTHER" id="PTHR13789">
    <property type="entry name" value="MONOOXYGENASE"/>
    <property type="match status" value="1"/>
</dbReference>
<keyword evidence="8" id="KW-1185">Reference proteome</keyword>
<sequence length="453" mass="48971">MRGQSSPRSSACLPRHGRRAREDLFLLLHSLSLLRRPEAERDEAGGLPLRRVGRLVAKGKPTGTRTGRIVILGAGLAGLTTALALARHAIPSTIVERAETLDEVGAGLQLSPNALRILDRLDCLEAVSERAVAASAVELRDGRTGRLLAAVPVGSGDDVAAYLSVHRADLQAVLADAVRREPLIELELGEACLGIDETADGVVLHSWSGREERVHACDLLIAADGVNSFVADHHDEKPARFADAVAWRGQVSGPLAREFSGRARGITAWLGPRRHAVAYPIRSGEVVNLVLAEKVRSPDDANRQRTLDAYRDWAPDLASLIANANDLTPWPLKVTPSERRWVLGDGRTLLIGDAAHALLPYAAQGAAMALEDGYVLAGIIASASDLLTVGPAFERARRGRIDRVRKRASFHRFVYHLPRPFSLARDAVMAATPKARLRDQLGWLYDWTPPGAA</sequence>
<keyword evidence="4" id="KW-0560">Oxidoreductase</keyword>
<comment type="cofactor">
    <cofactor evidence="1">
        <name>FAD</name>
        <dbReference type="ChEBI" id="CHEBI:57692"/>
    </cofactor>
</comment>
<dbReference type="InterPro" id="IPR050493">
    <property type="entry name" value="FAD-dep_Monooxygenase_BioMet"/>
</dbReference>
<evidence type="ECO:0000256" key="5">
    <source>
        <dbReference type="ARBA" id="ARBA00023033"/>
    </source>
</evidence>
<accession>A0A371X7M8</accession>
<evidence type="ECO:0000256" key="1">
    <source>
        <dbReference type="ARBA" id="ARBA00001974"/>
    </source>
</evidence>
<dbReference type="Pfam" id="PF01494">
    <property type="entry name" value="FAD_binding_3"/>
    <property type="match status" value="1"/>
</dbReference>
<organism evidence="7 8">
    <name type="scientific">Fulvimarina endophytica</name>
    <dbReference type="NCBI Taxonomy" id="2293836"/>
    <lineage>
        <taxon>Bacteria</taxon>
        <taxon>Pseudomonadati</taxon>
        <taxon>Pseudomonadota</taxon>
        <taxon>Alphaproteobacteria</taxon>
        <taxon>Hyphomicrobiales</taxon>
        <taxon>Aurantimonadaceae</taxon>
        <taxon>Fulvimarina</taxon>
    </lineage>
</organism>
<evidence type="ECO:0000313" key="8">
    <source>
        <dbReference type="Proteomes" id="UP000264310"/>
    </source>
</evidence>
<protein>
    <recommendedName>
        <fullName evidence="6">FAD-binding domain-containing protein</fullName>
    </recommendedName>
</protein>
<dbReference type="Gene3D" id="3.50.50.60">
    <property type="entry name" value="FAD/NAD(P)-binding domain"/>
    <property type="match status" value="1"/>
</dbReference>
<proteinExistence type="predicted"/>
<evidence type="ECO:0000259" key="6">
    <source>
        <dbReference type="Pfam" id="PF01494"/>
    </source>
</evidence>
<dbReference type="InterPro" id="IPR036188">
    <property type="entry name" value="FAD/NAD-bd_sf"/>
</dbReference>
<feature type="domain" description="FAD-binding" evidence="6">
    <location>
        <begin position="69"/>
        <end position="382"/>
    </location>
</feature>
<dbReference type="EMBL" id="QURL01000002">
    <property type="protein sequence ID" value="RFC65216.1"/>
    <property type="molecule type" value="Genomic_DNA"/>
</dbReference>
<dbReference type="SUPFAM" id="SSF51905">
    <property type="entry name" value="FAD/NAD(P)-binding domain"/>
    <property type="match status" value="1"/>
</dbReference>
<dbReference type="PANTHER" id="PTHR13789:SF318">
    <property type="entry name" value="GERANYLGERANYL DIPHOSPHATE REDUCTASE"/>
    <property type="match status" value="1"/>
</dbReference>
<keyword evidence="3" id="KW-0274">FAD</keyword>
<dbReference type="Proteomes" id="UP000264310">
    <property type="component" value="Unassembled WGS sequence"/>
</dbReference>
<dbReference type="InterPro" id="IPR002938">
    <property type="entry name" value="FAD-bd"/>
</dbReference>
<evidence type="ECO:0000256" key="2">
    <source>
        <dbReference type="ARBA" id="ARBA00022630"/>
    </source>
</evidence>
<evidence type="ECO:0000256" key="3">
    <source>
        <dbReference type="ARBA" id="ARBA00022827"/>
    </source>
</evidence>
<keyword evidence="2" id="KW-0285">Flavoprotein</keyword>
<dbReference type="SUPFAM" id="SSF54373">
    <property type="entry name" value="FAD-linked reductases, C-terminal domain"/>
    <property type="match status" value="1"/>
</dbReference>